<protein>
    <recommendedName>
        <fullName evidence="4">Dynein regulatory complex protein 10</fullName>
    </recommendedName>
</protein>
<comment type="function">
    <text evidence="1">Component of the nexin-dynein regulatory complex (N-DRC), a key regulator of ciliary/flagellar motility which maintains the alignment and integrity of the distal axoneme and regulates microtubule sliding in motile axonemes.</text>
</comment>
<evidence type="ECO:0000256" key="9">
    <source>
        <dbReference type="ARBA" id="ARBA00023273"/>
    </source>
</evidence>
<dbReference type="PANTHER" id="PTHR31598">
    <property type="entry name" value="IQ DOMAIN-CONTAINING PROTEIN D"/>
    <property type="match status" value="1"/>
</dbReference>
<evidence type="ECO:0000256" key="10">
    <source>
        <dbReference type="SAM" id="Coils"/>
    </source>
</evidence>
<dbReference type="PANTHER" id="PTHR31598:SF1">
    <property type="entry name" value="DYNEIN REGULATORY COMPLEX PROTEIN 10"/>
    <property type="match status" value="1"/>
</dbReference>
<keyword evidence="9" id="KW-0966">Cell projection</keyword>
<evidence type="ECO:0000256" key="1">
    <source>
        <dbReference type="ARBA" id="ARBA00003029"/>
    </source>
</evidence>
<evidence type="ECO:0000256" key="4">
    <source>
        <dbReference type="ARBA" id="ARBA00021752"/>
    </source>
</evidence>
<dbReference type="EMBL" id="CAJJDM010000036">
    <property type="protein sequence ID" value="CAD8064998.1"/>
    <property type="molecule type" value="Genomic_DNA"/>
</dbReference>
<dbReference type="AlphaFoldDB" id="A0A8S1LAV4"/>
<organism evidence="11 12">
    <name type="scientific">Paramecium primaurelia</name>
    <dbReference type="NCBI Taxonomy" id="5886"/>
    <lineage>
        <taxon>Eukaryota</taxon>
        <taxon>Sar</taxon>
        <taxon>Alveolata</taxon>
        <taxon>Ciliophora</taxon>
        <taxon>Intramacronucleata</taxon>
        <taxon>Oligohymenophorea</taxon>
        <taxon>Peniculida</taxon>
        <taxon>Parameciidae</taxon>
        <taxon>Paramecium</taxon>
    </lineage>
</organism>
<keyword evidence="8" id="KW-0206">Cytoskeleton</keyword>
<evidence type="ECO:0000313" key="12">
    <source>
        <dbReference type="Proteomes" id="UP000688137"/>
    </source>
</evidence>
<gene>
    <name evidence="11" type="ORF">PPRIM_AZ9-3.1.T0370031</name>
</gene>
<evidence type="ECO:0000256" key="8">
    <source>
        <dbReference type="ARBA" id="ARBA00023212"/>
    </source>
</evidence>
<comment type="caution">
    <text evidence="11">The sequence shown here is derived from an EMBL/GenBank/DDBJ whole genome shotgun (WGS) entry which is preliminary data.</text>
</comment>
<evidence type="ECO:0000256" key="5">
    <source>
        <dbReference type="ARBA" id="ARBA00022490"/>
    </source>
</evidence>
<name>A0A8S1LAV4_PARPR</name>
<evidence type="ECO:0000256" key="2">
    <source>
        <dbReference type="ARBA" id="ARBA00004611"/>
    </source>
</evidence>
<dbReference type="Proteomes" id="UP000688137">
    <property type="component" value="Unassembled WGS sequence"/>
</dbReference>
<comment type="similarity">
    <text evidence="3">Belongs to the DRC10 family.</text>
</comment>
<accession>A0A8S1LAV4</accession>
<proteinExistence type="inferred from homology"/>
<dbReference type="InterPro" id="IPR042815">
    <property type="entry name" value="DRC10"/>
</dbReference>
<evidence type="ECO:0000256" key="7">
    <source>
        <dbReference type="ARBA" id="ARBA00023069"/>
    </source>
</evidence>
<dbReference type="OMA" id="RDRKSYF"/>
<keyword evidence="5" id="KW-0963">Cytoplasm</keyword>
<evidence type="ECO:0000256" key="6">
    <source>
        <dbReference type="ARBA" id="ARBA00022846"/>
    </source>
</evidence>
<keyword evidence="10" id="KW-0175">Coiled coil</keyword>
<comment type="subcellular location">
    <subcellularLocation>
        <location evidence="2">Cytoplasm</location>
        <location evidence="2">Cytoskeleton</location>
        <location evidence="2">Flagellum axoneme</location>
    </subcellularLocation>
</comment>
<keyword evidence="7" id="KW-0969">Cilium</keyword>
<evidence type="ECO:0000313" key="11">
    <source>
        <dbReference type="EMBL" id="CAD8064998.1"/>
    </source>
</evidence>
<feature type="coiled-coil region" evidence="10">
    <location>
        <begin position="199"/>
        <end position="362"/>
    </location>
</feature>
<keyword evidence="6" id="KW-0282">Flagellum</keyword>
<keyword evidence="12" id="KW-1185">Reference proteome</keyword>
<sequence length="421" mass="50270">MKGMQNQSGKSTETGFTENKVKFQHKSFQDGHLEILSNLESSIVGKSIIVEAQRVIKVLDQLIQDIEYCLYLDNDFITRFQISKFQKDEKLQLTEDTIKILQKQADLEQKFKLYANLNTAISQGEEIEESKRVESERLEHLLQENFKNLLRRMQHNPKEFEILKSMKKNVNIELSDYLHGVKCLKILILKQLSITQAEKNSQIQQFQKIQSKIEEQEKTKLYLEQDLFKLKQQNSVNIEEMKQQIEKLKQELQILKIEKQQNVDYIKNQIKSQYEKLDKNQQTKIDELQKELQVLRSRFIKLRDENTQEEIKLKRLKQIQDQGQIDGVQNYDLMMEESTTKLNQLQQDCQKIEQQLRDRKSYFIIVDAQKRQEKILEEKFNRIKDAHYIEKEKKAEAAKHIQGFFKQYQTLTKKPNKPRQQ</sequence>
<reference evidence="11" key="1">
    <citation type="submission" date="2021-01" db="EMBL/GenBank/DDBJ databases">
        <authorList>
            <consortium name="Genoscope - CEA"/>
            <person name="William W."/>
        </authorList>
    </citation>
    <scope>NUCLEOTIDE SEQUENCE</scope>
</reference>
<evidence type="ECO:0000256" key="3">
    <source>
        <dbReference type="ARBA" id="ARBA00009071"/>
    </source>
</evidence>